<keyword evidence="1" id="KW-0067">ATP-binding</keyword>
<reference evidence="1" key="2">
    <citation type="submission" date="2021-04" db="EMBL/GenBank/DDBJ databases">
        <authorList>
            <person name="Gilroy R."/>
        </authorList>
    </citation>
    <scope>NUCLEOTIDE SEQUENCE</scope>
    <source>
        <strain evidence="1">ChiSxjej3B15-572</strain>
    </source>
</reference>
<protein>
    <submittedName>
        <fullName evidence="1">ATP-binding protein</fullName>
    </submittedName>
</protein>
<accession>A0A9D1VHR1</accession>
<dbReference type="SUPFAM" id="SSF52540">
    <property type="entry name" value="P-loop containing nucleoside triphosphate hydrolases"/>
    <property type="match status" value="1"/>
</dbReference>
<dbReference type="EMBL" id="DXFH01000011">
    <property type="protein sequence ID" value="HIX35408.1"/>
    <property type="molecule type" value="Genomic_DNA"/>
</dbReference>
<organism evidence="1 2">
    <name type="scientific">Candidatus Limosilactobacillus merdigallinarum</name>
    <dbReference type="NCBI Taxonomy" id="2838652"/>
    <lineage>
        <taxon>Bacteria</taxon>
        <taxon>Bacillati</taxon>
        <taxon>Bacillota</taxon>
        <taxon>Bacilli</taxon>
        <taxon>Lactobacillales</taxon>
        <taxon>Lactobacillaceae</taxon>
        <taxon>Limosilactobacillus</taxon>
    </lineage>
</organism>
<dbReference type="Gene3D" id="3.40.50.300">
    <property type="entry name" value="P-loop containing nucleotide triphosphate hydrolases"/>
    <property type="match status" value="1"/>
</dbReference>
<evidence type="ECO:0000313" key="1">
    <source>
        <dbReference type="EMBL" id="HIX35408.1"/>
    </source>
</evidence>
<comment type="caution">
    <text evidence="1">The sequence shown here is derived from an EMBL/GenBank/DDBJ whole genome shotgun (WGS) entry which is preliminary data.</text>
</comment>
<proteinExistence type="predicted"/>
<dbReference type="AlphaFoldDB" id="A0A9D1VHR1"/>
<dbReference type="Proteomes" id="UP000824231">
    <property type="component" value="Unassembled WGS sequence"/>
</dbReference>
<reference evidence="1" key="1">
    <citation type="journal article" date="2021" name="PeerJ">
        <title>Extensive microbial diversity within the chicken gut microbiome revealed by metagenomics and culture.</title>
        <authorList>
            <person name="Gilroy R."/>
            <person name="Ravi A."/>
            <person name="Getino M."/>
            <person name="Pursley I."/>
            <person name="Horton D.L."/>
            <person name="Alikhan N.F."/>
            <person name="Baker D."/>
            <person name="Gharbi K."/>
            <person name="Hall N."/>
            <person name="Watson M."/>
            <person name="Adriaenssens E.M."/>
            <person name="Foster-Nyarko E."/>
            <person name="Jarju S."/>
            <person name="Secka A."/>
            <person name="Antonio M."/>
            <person name="Oren A."/>
            <person name="Chaudhuri R.R."/>
            <person name="La Ragione R."/>
            <person name="Hildebrand F."/>
            <person name="Pallen M.J."/>
        </authorList>
    </citation>
    <scope>NUCLEOTIDE SEQUENCE</scope>
    <source>
        <strain evidence="1">ChiSxjej3B15-572</strain>
    </source>
</reference>
<keyword evidence="1" id="KW-0547">Nucleotide-binding</keyword>
<name>A0A9D1VHR1_9LACO</name>
<gene>
    <name evidence="1" type="ORF">H9856_03240</name>
</gene>
<dbReference type="InterPro" id="IPR027417">
    <property type="entry name" value="P-loop_NTPase"/>
</dbReference>
<sequence>MALSYQAMLKAVQAVVAAGNVPNIVGTAGIGKSALVSDVAQQMHARLFTTVVSLAEKGDLSIPVPPLRDEAFVKTSRYGTLANVQFGYSETLVEIVKNAEAHPDQAIIWFLDEFNRGTSAVQSELMNVVLQRQVNSLHLPAQVHIIIAENPDSSMEGFGESNYAVTPADAAIKDRTVRLVMQASLTDWLTWAKEDDGQGHQRIAPLVIKYLEDHPDQLNRVAVDLGPTPRAWQRVSQNLRQLQKLSTADQRRLMPDVFSGDLGIETGTDFATFVLQGAQLNDDDLQKQSIEKISSALQELSEGERLAQLQKMVTVTGSQIFTDANVISKLPSLIDLLSPDGQYALGQTIGKIAREHPDEFRQFYQMAADDFDAEKLYRQLSQIAVQE</sequence>
<dbReference type="GO" id="GO:0005524">
    <property type="term" value="F:ATP binding"/>
    <property type="evidence" value="ECO:0007669"/>
    <property type="project" value="UniProtKB-KW"/>
</dbReference>
<evidence type="ECO:0000313" key="2">
    <source>
        <dbReference type="Proteomes" id="UP000824231"/>
    </source>
</evidence>